<dbReference type="InterPro" id="IPR038595">
    <property type="entry name" value="LOR_sf"/>
</dbReference>
<dbReference type="HOGENOM" id="CLU_108507_2_0_9"/>
<gene>
    <name evidence="2" type="ORF">GZ22_00760</name>
</gene>
<proteinExistence type="inferred from homology"/>
<reference evidence="2 3" key="1">
    <citation type="submission" date="2014-07" db="EMBL/GenBank/DDBJ databases">
        <title>Complete genome sequence of a moderately halophilic bacterium Terribacillus aidingensis MP602, isolated from Cryptomeria fortunei in Tianmu mountain in China.</title>
        <authorList>
            <person name="Wang Y."/>
            <person name="Lu P."/>
            <person name="Zhang L."/>
        </authorList>
    </citation>
    <scope>NUCLEOTIDE SEQUENCE [LARGE SCALE GENOMIC DNA]</scope>
    <source>
        <strain evidence="2 3">MP602</strain>
    </source>
</reference>
<comment type="similarity">
    <text evidence="1">Belongs to the LOR family.</text>
</comment>
<dbReference type="GeneID" id="34222559"/>
<accession>A0A075LHH7</accession>
<dbReference type="AlphaFoldDB" id="A0A075LHH7"/>
<organism evidence="2 3">
    <name type="scientific">Terribacillus saccharophilus</name>
    <dbReference type="NCBI Taxonomy" id="361277"/>
    <lineage>
        <taxon>Bacteria</taxon>
        <taxon>Bacillati</taxon>
        <taxon>Bacillota</taxon>
        <taxon>Bacilli</taxon>
        <taxon>Bacillales</taxon>
        <taxon>Bacillaceae</taxon>
        <taxon>Terribacillus</taxon>
    </lineage>
</organism>
<dbReference type="SUPFAM" id="SSF54518">
    <property type="entry name" value="Tubby C-terminal domain-like"/>
    <property type="match status" value="1"/>
</dbReference>
<protein>
    <recommendedName>
        <fullName evidence="4">LURP-one-related family protein</fullName>
    </recommendedName>
</protein>
<dbReference type="KEGG" id="tap:GZ22_00760"/>
<evidence type="ECO:0000256" key="1">
    <source>
        <dbReference type="ARBA" id="ARBA00005437"/>
    </source>
</evidence>
<dbReference type="InterPro" id="IPR007612">
    <property type="entry name" value="LOR"/>
</dbReference>
<evidence type="ECO:0008006" key="4">
    <source>
        <dbReference type="Google" id="ProtNLM"/>
    </source>
</evidence>
<evidence type="ECO:0000313" key="2">
    <source>
        <dbReference type="EMBL" id="AIF65327.1"/>
    </source>
</evidence>
<dbReference type="Pfam" id="PF04525">
    <property type="entry name" value="LOR"/>
    <property type="match status" value="1"/>
</dbReference>
<dbReference type="InterPro" id="IPR025659">
    <property type="entry name" value="Tubby-like_C"/>
</dbReference>
<dbReference type="RefSeq" id="WP_038557735.1">
    <property type="nucleotide sequence ID" value="NZ_CP008876.1"/>
</dbReference>
<evidence type="ECO:0000313" key="3">
    <source>
        <dbReference type="Proteomes" id="UP000027980"/>
    </source>
</evidence>
<dbReference type="Proteomes" id="UP000027980">
    <property type="component" value="Chromosome"/>
</dbReference>
<dbReference type="EMBL" id="CP008876">
    <property type="protein sequence ID" value="AIF65327.1"/>
    <property type="molecule type" value="Genomic_DNA"/>
</dbReference>
<sequence length="168" mass="19842">MGTYYIKQRVFSFKDSFSVFDADQRELYRVKSKLFSLQDRLTITNLDDQPLVEIKQQLSFWKPRYIIEENGEQVAEVIKNFTFFKANFSLKPHNWSLDGDVWSHQYTLTDENGPLMHVTKKWFTWGDTYEMQIEDESHLLTYIAVMIVMDMVLHNNNNTFSMDGGSGE</sequence>
<dbReference type="Gene3D" id="2.40.160.200">
    <property type="entry name" value="LURP1-related"/>
    <property type="match status" value="1"/>
</dbReference>
<name>A0A075LHH7_9BACI</name>